<sequence length="80" mass="9206">MSEEGTLLEDAFDNLEEAKMKVRPSAMGKILLKVPNVTQIDIAGQNEVNKQLPEVVEWSLKHELRNWNCIIYGLVNLRRK</sequence>
<organism evidence="1 2">
    <name type="scientific">Papaver atlanticum</name>
    <dbReference type="NCBI Taxonomy" id="357466"/>
    <lineage>
        <taxon>Eukaryota</taxon>
        <taxon>Viridiplantae</taxon>
        <taxon>Streptophyta</taxon>
        <taxon>Embryophyta</taxon>
        <taxon>Tracheophyta</taxon>
        <taxon>Spermatophyta</taxon>
        <taxon>Magnoliopsida</taxon>
        <taxon>Ranunculales</taxon>
        <taxon>Papaveraceae</taxon>
        <taxon>Papaveroideae</taxon>
        <taxon>Papaver</taxon>
    </lineage>
</organism>
<keyword evidence="2" id="KW-1185">Reference proteome</keyword>
<evidence type="ECO:0000313" key="2">
    <source>
        <dbReference type="Proteomes" id="UP001202328"/>
    </source>
</evidence>
<dbReference type="EMBL" id="JAJJMB010005771">
    <property type="protein sequence ID" value="KAI3937484.1"/>
    <property type="molecule type" value="Genomic_DNA"/>
</dbReference>
<dbReference type="Proteomes" id="UP001202328">
    <property type="component" value="Unassembled WGS sequence"/>
</dbReference>
<proteinExistence type="predicted"/>
<dbReference type="AlphaFoldDB" id="A0AAD4XQI9"/>
<evidence type="ECO:0000313" key="1">
    <source>
        <dbReference type="EMBL" id="KAI3937484.1"/>
    </source>
</evidence>
<protein>
    <submittedName>
        <fullName evidence="1">Uncharacterized protein</fullName>
    </submittedName>
</protein>
<comment type="caution">
    <text evidence="1">The sequence shown here is derived from an EMBL/GenBank/DDBJ whole genome shotgun (WGS) entry which is preliminary data.</text>
</comment>
<reference evidence="1" key="1">
    <citation type="submission" date="2022-04" db="EMBL/GenBank/DDBJ databases">
        <title>A functionally conserved STORR gene fusion in Papaver species that diverged 16.8 million years ago.</title>
        <authorList>
            <person name="Catania T."/>
        </authorList>
    </citation>
    <scope>NUCLEOTIDE SEQUENCE</scope>
    <source>
        <strain evidence="1">S-188037</strain>
    </source>
</reference>
<accession>A0AAD4XQI9</accession>
<name>A0AAD4XQI9_9MAGN</name>
<gene>
    <name evidence="1" type="ORF">MKW98_018783</name>
</gene>